<reference evidence="1" key="1">
    <citation type="submission" date="2023-11" db="EMBL/GenBank/DDBJ databases">
        <authorList>
            <person name="Poullet M."/>
        </authorList>
    </citation>
    <scope>NUCLEOTIDE SEQUENCE</scope>
    <source>
        <strain evidence="1">E1834</strain>
    </source>
</reference>
<evidence type="ECO:0000313" key="2">
    <source>
        <dbReference type="Proteomes" id="UP001497535"/>
    </source>
</evidence>
<proteinExistence type="predicted"/>
<name>A0ACB1AI74_MELEN</name>
<sequence length="206" mass="23608">MAISLDLRLIHLPFLKQKLFQNFNKMTYFGEENLEFALIEENSSCGQNSTSQNELNNIDENEIEQEKNSIYDVEMSGSEAKLSENEALMDSNEIQIVCTSETNEEEEEIVKSYELPITEDLFEQCNTSILPYKRKIHPLGPLSSELLKRVRERASISNISKFNSAFHRPCGSSENEKSKENQRNDSKEIVEWGVNSALLESFLAEN</sequence>
<gene>
    <name evidence="1" type="ORF">MENTE1834_LOCUS39030</name>
</gene>
<accession>A0ACB1AI74</accession>
<dbReference type="Proteomes" id="UP001497535">
    <property type="component" value="Unassembled WGS sequence"/>
</dbReference>
<evidence type="ECO:0000313" key="1">
    <source>
        <dbReference type="EMBL" id="CAK5091205.1"/>
    </source>
</evidence>
<protein>
    <submittedName>
        <fullName evidence="1">Uncharacterized protein</fullName>
    </submittedName>
</protein>
<dbReference type="EMBL" id="CAVMJV010000086">
    <property type="protein sequence ID" value="CAK5091205.1"/>
    <property type="molecule type" value="Genomic_DNA"/>
</dbReference>
<comment type="caution">
    <text evidence="1">The sequence shown here is derived from an EMBL/GenBank/DDBJ whole genome shotgun (WGS) entry which is preliminary data.</text>
</comment>
<organism evidence="1 2">
    <name type="scientific">Meloidogyne enterolobii</name>
    <name type="common">Root-knot nematode worm</name>
    <name type="synonym">Meloidogyne mayaguensis</name>
    <dbReference type="NCBI Taxonomy" id="390850"/>
    <lineage>
        <taxon>Eukaryota</taxon>
        <taxon>Metazoa</taxon>
        <taxon>Ecdysozoa</taxon>
        <taxon>Nematoda</taxon>
        <taxon>Chromadorea</taxon>
        <taxon>Rhabditida</taxon>
        <taxon>Tylenchina</taxon>
        <taxon>Tylenchomorpha</taxon>
        <taxon>Tylenchoidea</taxon>
        <taxon>Meloidogynidae</taxon>
        <taxon>Meloidogyninae</taxon>
        <taxon>Meloidogyne</taxon>
    </lineage>
</organism>
<keyword evidence="2" id="KW-1185">Reference proteome</keyword>